<protein>
    <submittedName>
        <fullName evidence="2 3">Uncharacterized protein</fullName>
    </submittedName>
</protein>
<keyword evidence="4" id="KW-1185">Reference proteome</keyword>
<sequence length="547" mass="62466">MLDNSGPIARTAPAPYQIVDCEKRSVAGLTCNSVIQSNMEPAGNNNCAIVPSSDAVHRFAGFDKALPKSWHAARVASEGCTTEWLESYGNEMNPRHYTYCCPGRDSAGGRGRRYVTSRIFDMDSPTSPTPSSPAGVDPAVKIIISKIKLGKDKEVKEIIASNPSIIKTATDTSTNTTLLHLAALNGHKRIVKELLRHTEYFDPYAKNIKGLTAVDLARDFNYNDLSDYIKSKLPGIEESHPKAGAGQSLMERRMDQLDDVSEDLIRIQNERRELEAEIVAARSEDSKVDHQEDPAVIQKMISEKEERERIEKELRQRIELLELEAKAEQERRDREYEAKLKELEAVAIQKEEERARIEQEKAQLEKEKEEFEHRMQTRQRGLQDHAEEVKQGKEEAESNLMEKDRMLESKQEELSREIAKKNEILAELAQLKSLIAQTKKAAEDHEKTSPEDSRDEEGSKKPHIDVKSEKDRLISEFENRRKELEQQQKQEQERQERLLNELLDMKRKKKNAKLNRNSTFSSSYYFSPYLGNRNTSSPEGDEQEGAD</sequence>
<reference evidence="3" key="3">
    <citation type="submission" date="2016-03" db="UniProtKB">
        <authorList>
            <consortium name="EnsemblProtists"/>
        </authorList>
    </citation>
    <scope>IDENTIFICATION</scope>
</reference>
<feature type="region of interest" description="Disordered" evidence="1">
    <location>
        <begin position="357"/>
        <end position="414"/>
    </location>
</feature>
<dbReference type="Proteomes" id="UP000011087">
    <property type="component" value="Unassembled WGS sequence"/>
</dbReference>
<organism evidence="2">
    <name type="scientific">Guillardia theta (strain CCMP2712)</name>
    <name type="common">Cryptophyte</name>
    <dbReference type="NCBI Taxonomy" id="905079"/>
    <lineage>
        <taxon>Eukaryota</taxon>
        <taxon>Cryptophyceae</taxon>
        <taxon>Pyrenomonadales</taxon>
        <taxon>Geminigeraceae</taxon>
        <taxon>Guillardia</taxon>
    </lineage>
</organism>
<dbReference type="KEGG" id="gtt:GUITHDRAFT_99716"/>
<dbReference type="SUPFAM" id="SSF48403">
    <property type="entry name" value="Ankyrin repeat"/>
    <property type="match status" value="1"/>
</dbReference>
<dbReference type="EnsemblProtists" id="EKX55081">
    <property type="protein sequence ID" value="EKX55081"/>
    <property type="gene ID" value="GUITHDRAFT_99716"/>
</dbReference>
<name>L1K2M3_GUITC</name>
<dbReference type="InterPro" id="IPR036770">
    <property type="entry name" value="Ankyrin_rpt-contain_sf"/>
</dbReference>
<feature type="compositionally biased region" description="Low complexity" evidence="1">
    <location>
        <begin position="514"/>
        <end position="527"/>
    </location>
</feature>
<dbReference type="AlphaFoldDB" id="L1K2M3"/>
<accession>L1K2M3</accession>
<dbReference type="InterPro" id="IPR002110">
    <property type="entry name" value="Ankyrin_rpt"/>
</dbReference>
<feature type="region of interest" description="Disordered" evidence="1">
    <location>
        <begin position="436"/>
        <end position="547"/>
    </location>
</feature>
<dbReference type="GeneID" id="17311579"/>
<reference evidence="2 4" key="1">
    <citation type="journal article" date="2012" name="Nature">
        <title>Algal genomes reveal evolutionary mosaicism and the fate of nucleomorphs.</title>
        <authorList>
            <consortium name="DOE Joint Genome Institute"/>
            <person name="Curtis B.A."/>
            <person name="Tanifuji G."/>
            <person name="Burki F."/>
            <person name="Gruber A."/>
            <person name="Irimia M."/>
            <person name="Maruyama S."/>
            <person name="Arias M.C."/>
            <person name="Ball S.G."/>
            <person name="Gile G.H."/>
            <person name="Hirakawa Y."/>
            <person name="Hopkins J.F."/>
            <person name="Kuo A."/>
            <person name="Rensing S.A."/>
            <person name="Schmutz J."/>
            <person name="Symeonidi A."/>
            <person name="Elias M."/>
            <person name="Eveleigh R.J."/>
            <person name="Herman E.K."/>
            <person name="Klute M.J."/>
            <person name="Nakayama T."/>
            <person name="Obornik M."/>
            <person name="Reyes-Prieto A."/>
            <person name="Armbrust E.V."/>
            <person name="Aves S.J."/>
            <person name="Beiko R.G."/>
            <person name="Coutinho P."/>
            <person name="Dacks J.B."/>
            <person name="Durnford D.G."/>
            <person name="Fast N.M."/>
            <person name="Green B.R."/>
            <person name="Grisdale C.J."/>
            <person name="Hempel F."/>
            <person name="Henrissat B."/>
            <person name="Hoppner M.P."/>
            <person name="Ishida K."/>
            <person name="Kim E."/>
            <person name="Koreny L."/>
            <person name="Kroth P.G."/>
            <person name="Liu Y."/>
            <person name="Malik S.B."/>
            <person name="Maier U.G."/>
            <person name="McRose D."/>
            <person name="Mock T."/>
            <person name="Neilson J.A."/>
            <person name="Onodera N.T."/>
            <person name="Poole A.M."/>
            <person name="Pritham E.J."/>
            <person name="Richards T.A."/>
            <person name="Rocap G."/>
            <person name="Roy S.W."/>
            <person name="Sarai C."/>
            <person name="Schaack S."/>
            <person name="Shirato S."/>
            <person name="Slamovits C.H."/>
            <person name="Spencer D.F."/>
            <person name="Suzuki S."/>
            <person name="Worden A.Z."/>
            <person name="Zauner S."/>
            <person name="Barry K."/>
            <person name="Bell C."/>
            <person name="Bharti A.K."/>
            <person name="Crow J.A."/>
            <person name="Grimwood J."/>
            <person name="Kramer R."/>
            <person name="Lindquist E."/>
            <person name="Lucas S."/>
            <person name="Salamov A."/>
            <person name="McFadden G.I."/>
            <person name="Lane C.E."/>
            <person name="Keeling P.J."/>
            <person name="Gray M.W."/>
            <person name="Grigoriev I.V."/>
            <person name="Archibald J.M."/>
        </authorList>
    </citation>
    <scope>NUCLEOTIDE SEQUENCE</scope>
    <source>
        <strain evidence="2 4">CCMP2712</strain>
    </source>
</reference>
<reference evidence="4" key="2">
    <citation type="submission" date="2012-11" db="EMBL/GenBank/DDBJ databases">
        <authorList>
            <person name="Kuo A."/>
            <person name="Curtis B.A."/>
            <person name="Tanifuji G."/>
            <person name="Burki F."/>
            <person name="Gruber A."/>
            <person name="Irimia M."/>
            <person name="Maruyama S."/>
            <person name="Arias M.C."/>
            <person name="Ball S.G."/>
            <person name="Gile G.H."/>
            <person name="Hirakawa Y."/>
            <person name="Hopkins J.F."/>
            <person name="Rensing S.A."/>
            <person name="Schmutz J."/>
            <person name="Symeonidi A."/>
            <person name="Elias M."/>
            <person name="Eveleigh R.J."/>
            <person name="Herman E.K."/>
            <person name="Klute M.J."/>
            <person name="Nakayama T."/>
            <person name="Obornik M."/>
            <person name="Reyes-Prieto A."/>
            <person name="Armbrust E.V."/>
            <person name="Aves S.J."/>
            <person name="Beiko R.G."/>
            <person name="Coutinho P."/>
            <person name="Dacks J.B."/>
            <person name="Durnford D.G."/>
            <person name="Fast N.M."/>
            <person name="Green B.R."/>
            <person name="Grisdale C."/>
            <person name="Hempe F."/>
            <person name="Henrissat B."/>
            <person name="Hoppner M.P."/>
            <person name="Ishida K.-I."/>
            <person name="Kim E."/>
            <person name="Koreny L."/>
            <person name="Kroth P.G."/>
            <person name="Liu Y."/>
            <person name="Malik S.-B."/>
            <person name="Maier U.G."/>
            <person name="McRose D."/>
            <person name="Mock T."/>
            <person name="Neilson J.A."/>
            <person name="Onodera N.T."/>
            <person name="Poole A.M."/>
            <person name="Pritham E.J."/>
            <person name="Richards T.A."/>
            <person name="Rocap G."/>
            <person name="Roy S.W."/>
            <person name="Sarai C."/>
            <person name="Schaack S."/>
            <person name="Shirato S."/>
            <person name="Slamovits C.H."/>
            <person name="Spencer D.F."/>
            <person name="Suzuki S."/>
            <person name="Worden A.Z."/>
            <person name="Zauner S."/>
            <person name="Barry K."/>
            <person name="Bell C."/>
            <person name="Bharti A.K."/>
            <person name="Crow J.A."/>
            <person name="Grimwood J."/>
            <person name="Kramer R."/>
            <person name="Lindquist E."/>
            <person name="Lucas S."/>
            <person name="Salamov A."/>
            <person name="McFadden G.I."/>
            <person name="Lane C.E."/>
            <person name="Keeling P.J."/>
            <person name="Gray M.W."/>
            <person name="Grigoriev I.V."/>
            <person name="Archibald J.M."/>
        </authorList>
    </citation>
    <scope>NUCLEOTIDE SEQUENCE</scope>
    <source>
        <strain evidence="4">CCMP2712</strain>
    </source>
</reference>
<dbReference type="HOGENOM" id="CLU_498262_0_0_1"/>
<dbReference type="RefSeq" id="XP_005842061.1">
    <property type="nucleotide sequence ID" value="XM_005842004.1"/>
</dbReference>
<evidence type="ECO:0000313" key="2">
    <source>
        <dbReference type="EMBL" id="EKX55081.1"/>
    </source>
</evidence>
<dbReference type="PaxDb" id="55529-EKX55081"/>
<proteinExistence type="predicted"/>
<feature type="compositionally biased region" description="Basic and acidic residues" evidence="1">
    <location>
        <begin position="440"/>
        <end position="505"/>
    </location>
</feature>
<gene>
    <name evidence="2" type="ORF">GUITHDRAFT_99716</name>
</gene>
<dbReference type="OMA" id="ENCKRAR"/>
<dbReference type="EMBL" id="JH992966">
    <property type="protein sequence ID" value="EKX55081.1"/>
    <property type="molecule type" value="Genomic_DNA"/>
</dbReference>
<dbReference type="Pfam" id="PF00023">
    <property type="entry name" value="Ank"/>
    <property type="match status" value="1"/>
</dbReference>
<evidence type="ECO:0000313" key="4">
    <source>
        <dbReference type="Proteomes" id="UP000011087"/>
    </source>
</evidence>
<evidence type="ECO:0000313" key="3">
    <source>
        <dbReference type="EnsemblProtists" id="EKX55081"/>
    </source>
</evidence>
<evidence type="ECO:0000256" key="1">
    <source>
        <dbReference type="SAM" id="MobiDB-lite"/>
    </source>
</evidence>
<dbReference type="Gene3D" id="1.25.40.20">
    <property type="entry name" value="Ankyrin repeat-containing domain"/>
    <property type="match status" value="1"/>
</dbReference>